<feature type="region of interest" description="Disordered" evidence="2">
    <location>
        <begin position="616"/>
        <end position="649"/>
    </location>
</feature>
<evidence type="ECO:0000256" key="1">
    <source>
        <dbReference type="SAM" id="Coils"/>
    </source>
</evidence>
<gene>
    <name evidence="3" type="ORF">EDB92DRAFT_2078643</name>
</gene>
<keyword evidence="1" id="KW-0175">Coiled coil</keyword>
<dbReference type="Proteomes" id="UP001201163">
    <property type="component" value="Unassembled WGS sequence"/>
</dbReference>
<protein>
    <submittedName>
        <fullName evidence="3">Uncharacterized protein</fullName>
    </submittedName>
</protein>
<proteinExistence type="predicted"/>
<feature type="compositionally biased region" description="Low complexity" evidence="2">
    <location>
        <begin position="581"/>
        <end position="592"/>
    </location>
</feature>
<evidence type="ECO:0000313" key="3">
    <source>
        <dbReference type="EMBL" id="KAH9001024.1"/>
    </source>
</evidence>
<sequence>MSNAELEIDDDHPLALELSSLRTAVARFQHEAYTSALKLQRHSLESAMAIERAQVLEHENAAARAELAALRAHPDTTPHPAELQLPELTLALRRASDKLTLAEDALRTRNSQFADVQGAAARAHHTAENAFALAAGARAREEDAMARERALVLKLRVVEEEGKMMDRAVREYADLVRGLERRQGLPSSPPPSGTGALNRKSAEYGDAGLIVALQEEKVGLRKLAGVFVGENEALRDEIGKLQVQLEGTRAELEGERKAAEEERAQLSHALTELQLHQHDDNAAAKMVSRYMKFSQATTDTLQKSLESLKARHAATTATLHMQAASAQTALKSEQRQSTRLRSVLEEATEELAREAYGRRREIALRLAVVGREDQLVEALRRWVRRTQETRAKEDVPIEQRLDSIVGDAGDLLALVDGAAPREADIQGTSTSTGSVARIAAAHDTVRALVEELQLETERRMHLERVLGDAEVDEEGRIIPPPVHKPPTPPPKVDYVNTATKVAPEVVMVDAATSPICSPSPRAPIQALEASIEDPGSLAVPADFPVVLPPIQPTPLEREPTAIITLHQPAPRSAMGSPAFLSPRTSPSPSISTQENTFATTSLGSLALQDSTLASTNGFDTTKSSSSQASSISQSPPKRHSPPLLSELGNTKTRYDELQRAFRDCHLALRELDQTLQALPTTSFPTSALQVIFTRLDDFNEDARVELEIRIADEERIARGYATLLAVPGAITSEAEAQDVERAVRAFVDGSDAAVARALNQFSRKRDDLEHDIAALKLAVHEVPQAQLRPEPQFQSQAQSRPTSPAPGSTANASWTSLAAGLFAAGSSRPASPSPTFGSMVTSLRGRRVVSSSSDGSPGGSGPLATLQRQFRIPMPDLHQHHAPPSPSPVIPGPRARTTSSMYMLGLGMRGGVIPGRKPTGLGRSVQRVEVTDSDDVE</sequence>
<feature type="coiled-coil region" evidence="1">
    <location>
        <begin position="231"/>
        <end position="276"/>
    </location>
</feature>
<comment type="caution">
    <text evidence="3">The sequence shown here is derived from an EMBL/GenBank/DDBJ whole genome shotgun (WGS) entry which is preliminary data.</text>
</comment>
<accession>A0AAD4LV39</accession>
<name>A0AAD4LV39_9AGAM</name>
<feature type="compositionally biased region" description="Polar residues" evidence="2">
    <location>
        <begin position="792"/>
        <end position="811"/>
    </location>
</feature>
<feature type="region of interest" description="Disordered" evidence="2">
    <location>
        <begin position="911"/>
        <end position="937"/>
    </location>
</feature>
<organism evidence="3 4">
    <name type="scientific">Lactarius akahatsu</name>
    <dbReference type="NCBI Taxonomy" id="416441"/>
    <lineage>
        <taxon>Eukaryota</taxon>
        <taxon>Fungi</taxon>
        <taxon>Dikarya</taxon>
        <taxon>Basidiomycota</taxon>
        <taxon>Agaricomycotina</taxon>
        <taxon>Agaricomycetes</taxon>
        <taxon>Russulales</taxon>
        <taxon>Russulaceae</taxon>
        <taxon>Lactarius</taxon>
    </lineage>
</organism>
<reference evidence="3" key="1">
    <citation type="submission" date="2022-01" db="EMBL/GenBank/DDBJ databases">
        <title>Comparative genomics reveals a dynamic genome evolution in the ectomycorrhizal milk-cap (Lactarius) mushrooms.</title>
        <authorList>
            <consortium name="DOE Joint Genome Institute"/>
            <person name="Lebreton A."/>
            <person name="Tang N."/>
            <person name="Kuo A."/>
            <person name="LaButti K."/>
            <person name="Drula E."/>
            <person name="Barry K."/>
            <person name="Clum A."/>
            <person name="Lipzen A."/>
            <person name="Mousain D."/>
            <person name="Ng V."/>
            <person name="Wang R."/>
            <person name="Wang X."/>
            <person name="Dai Y."/>
            <person name="Henrissat B."/>
            <person name="Grigoriev I.V."/>
            <person name="Guerin-Laguette A."/>
            <person name="Yu F."/>
            <person name="Martin F.M."/>
        </authorList>
    </citation>
    <scope>NUCLEOTIDE SEQUENCE</scope>
    <source>
        <strain evidence="3">QP</strain>
    </source>
</reference>
<keyword evidence="4" id="KW-1185">Reference proteome</keyword>
<dbReference type="PANTHER" id="PTHR48125:SF12">
    <property type="entry name" value="AT HOOK TRANSCRIPTION FACTOR FAMILY-RELATED"/>
    <property type="match status" value="1"/>
</dbReference>
<dbReference type="EMBL" id="JAKELL010000001">
    <property type="protein sequence ID" value="KAH9001024.1"/>
    <property type="molecule type" value="Genomic_DNA"/>
</dbReference>
<feature type="region of interest" description="Disordered" evidence="2">
    <location>
        <begin position="876"/>
        <end position="897"/>
    </location>
</feature>
<feature type="region of interest" description="Disordered" evidence="2">
    <location>
        <begin position="785"/>
        <end position="811"/>
    </location>
</feature>
<evidence type="ECO:0000313" key="4">
    <source>
        <dbReference type="Proteomes" id="UP001201163"/>
    </source>
</evidence>
<feature type="region of interest" description="Disordered" evidence="2">
    <location>
        <begin position="569"/>
        <end position="594"/>
    </location>
</feature>
<evidence type="ECO:0000256" key="2">
    <source>
        <dbReference type="SAM" id="MobiDB-lite"/>
    </source>
</evidence>
<dbReference type="AlphaFoldDB" id="A0AAD4LV39"/>
<feature type="compositionally biased region" description="Low complexity" evidence="2">
    <location>
        <begin position="623"/>
        <end position="634"/>
    </location>
</feature>
<feature type="region of interest" description="Disordered" evidence="2">
    <location>
        <begin position="180"/>
        <end position="199"/>
    </location>
</feature>
<dbReference type="PANTHER" id="PTHR48125">
    <property type="entry name" value="LP07818P1"/>
    <property type="match status" value="1"/>
</dbReference>